<dbReference type="PANTHER" id="PTHR30349">
    <property type="entry name" value="PHAGE INTEGRASE-RELATED"/>
    <property type="match status" value="1"/>
</dbReference>
<evidence type="ECO:0000313" key="4">
    <source>
        <dbReference type="EMBL" id="WKD49104.1"/>
    </source>
</evidence>
<keyword evidence="2" id="KW-0233">DNA recombination</keyword>
<evidence type="ECO:0000256" key="2">
    <source>
        <dbReference type="ARBA" id="ARBA00023172"/>
    </source>
</evidence>
<dbReference type="InterPro" id="IPR013762">
    <property type="entry name" value="Integrase-like_cat_sf"/>
</dbReference>
<dbReference type="InterPro" id="IPR011010">
    <property type="entry name" value="DNA_brk_join_enz"/>
</dbReference>
<dbReference type="PROSITE" id="PS51898">
    <property type="entry name" value="TYR_RECOMBINASE"/>
    <property type="match status" value="1"/>
</dbReference>
<name>A0ABY9E7T4_9GAMM</name>
<sequence>MAKAWVEKRELELSDPDQWHKQQQRSITVGHVLQAYLNDFIDVGSFRRSKLATIKMLIRRPDIADLDAIHLRRKDVLEYLRRRLKEAKPQTVKNDIMWLSVAFRTIVASREWPIAADEIATAFDVAVRTRMVTRAEKRDRRPTLAELETIIDYCLASRKLTIPIDELVLFAIFSARRMEEITELLWDDLDDERRQIPVRDAKDPVRPVSLWAHLPDEALAVIQRQPRVDRHIFPYLSKSIGGRFGVINKVLGIKDLRFHGLRHEAASYWFERGWPIQRVAQITGHRSWSTLQRYTHLYDFGEVDKYAGWRYRPTLKNCLNAASHS</sequence>
<accession>A0ABY9E7T4</accession>
<proteinExistence type="predicted"/>
<dbReference type="InterPro" id="IPR002104">
    <property type="entry name" value="Integrase_catalytic"/>
</dbReference>
<keyword evidence="5" id="KW-1185">Reference proteome</keyword>
<dbReference type="CDD" id="cd00796">
    <property type="entry name" value="INT_Rci_Hp1_C"/>
    <property type="match status" value="1"/>
</dbReference>
<dbReference type="RefSeq" id="WP_301414892.1">
    <property type="nucleotide sequence ID" value="NZ_CP098023.1"/>
</dbReference>
<dbReference type="Gene3D" id="1.10.443.10">
    <property type="entry name" value="Intergrase catalytic core"/>
    <property type="match status" value="1"/>
</dbReference>
<dbReference type="SUPFAM" id="SSF56349">
    <property type="entry name" value="DNA breaking-rejoining enzymes"/>
    <property type="match status" value="1"/>
</dbReference>
<evidence type="ECO:0000313" key="5">
    <source>
        <dbReference type="Proteomes" id="UP001321520"/>
    </source>
</evidence>
<gene>
    <name evidence="4" type="ORF">M8T91_14555</name>
</gene>
<dbReference type="Proteomes" id="UP001321520">
    <property type="component" value="Chromosome"/>
</dbReference>
<dbReference type="Pfam" id="PF00589">
    <property type="entry name" value="Phage_integrase"/>
    <property type="match status" value="1"/>
</dbReference>
<evidence type="ECO:0000259" key="3">
    <source>
        <dbReference type="PROSITE" id="PS51898"/>
    </source>
</evidence>
<feature type="domain" description="Tyr recombinase" evidence="3">
    <location>
        <begin position="137"/>
        <end position="308"/>
    </location>
</feature>
<keyword evidence="1" id="KW-0229">DNA integration</keyword>
<dbReference type="EMBL" id="CP098023">
    <property type="protein sequence ID" value="WKD49104.1"/>
    <property type="molecule type" value="Genomic_DNA"/>
</dbReference>
<evidence type="ECO:0000256" key="1">
    <source>
        <dbReference type="ARBA" id="ARBA00022908"/>
    </source>
</evidence>
<organism evidence="4 5">
    <name type="scientific">Microbulbifer spongiae</name>
    <dbReference type="NCBI Taxonomy" id="2944933"/>
    <lineage>
        <taxon>Bacteria</taxon>
        <taxon>Pseudomonadati</taxon>
        <taxon>Pseudomonadota</taxon>
        <taxon>Gammaproteobacteria</taxon>
        <taxon>Cellvibrionales</taxon>
        <taxon>Microbulbiferaceae</taxon>
        <taxon>Microbulbifer</taxon>
    </lineage>
</organism>
<dbReference type="PANTHER" id="PTHR30349:SF94">
    <property type="entry name" value="INTEGRASE_RECOMBINASE HI_1414-RELATED"/>
    <property type="match status" value="1"/>
</dbReference>
<dbReference type="InterPro" id="IPR050090">
    <property type="entry name" value="Tyrosine_recombinase_XerCD"/>
</dbReference>
<protein>
    <submittedName>
        <fullName evidence="4">Site-specific integrase</fullName>
    </submittedName>
</protein>
<reference evidence="4 5" key="1">
    <citation type="submission" date="2022-05" db="EMBL/GenBank/DDBJ databases">
        <title>Microbulbifer sp. nov., isolated from sponge.</title>
        <authorList>
            <person name="Gao L."/>
        </authorList>
    </citation>
    <scope>NUCLEOTIDE SEQUENCE [LARGE SCALE GENOMIC DNA]</scope>
    <source>
        <strain evidence="4 5">MI-G</strain>
    </source>
</reference>